<dbReference type="Pfam" id="PF20308">
    <property type="entry name" value="TPR-S"/>
    <property type="match status" value="1"/>
</dbReference>
<evidence type="ECO:0000313" key="2">
    <source>
        <dbReference type="Proteomes" id="UP000595074"/>
    </source>
</evidence>
<dbReference type="EMBL" id="CP063164">
    <property type="protein sequence ID" value="QOR61223.1"/>
    <property type="molecule type" value="Genomic_DNA"/>
</dbReference>
<proteinExistence type="predicted"/>
<keyword evidence="2" id="KW-1185">Reference proteome</keyword>
<dbReference type="AlphaFoldDB" id="A0A7M1S178"/>
<reference evidence="1 2" key="1">
    <citation type="submission" date="2020-10" db="EMBL/GenBank/DDBJ databases">
        <title>The genome of sulfurovum sp.</title>
        <authorList>
            <person name="Xie S."/>
            <person name="Shao Z."/>
            <person name="Jiang L."/>
        </authorList>
    </citation>
    <scope>NUCLEOTIDE SEQUENCE [LARGE SCALE GENOMIC DNA]</scope>
    <source>
        <strain evidence="1 2">ST-419</strain>
    </source>
</reference>
<sequence length="392" mass="45777">MTDIQKFQCMVSKYRDKYEHYEIFAEKIGASRAAVNNWENGAGNKLQTKNRTKICEGFGLRYDVWTEHYYTEQEFMKHLDTYLLDQDTPVWEEKEKVFFDDIIKMSPAEEEQIKILDTQDPVSLPGNIEGYSPDFMMALIRLLKDNNQIEDALRITDVLLASNTLYKAKHYNLIQHLKAVLLSSERVRDWDGALDILNILYFSAGYHMEEPEVLTLIASNYKRKALYSEKGTLNPPDVRYIDMDLLGKAQASYRESYGLKKEERYYDAINIAYLIGIINALETDSEQTDTRSEIKALYEEVHKSGWKTNEDDWWEVATEIEFLVLMDKMHDAIGKLNDYLDWNEKSLKKFDMGTTIRQLELYIHFTGDNSAKEFLDYMKECQEAIGTNSEGE</sequence>
<dbReference type="RefSeq" id="WP_197547896.1">
    <property type="nucleotide sequence ID" value="NZ_CP063164.1"/>
</dbReference>
<dbReference type="InterPro" id="IPR046880">
    <property type="entry name" value="TPR-S"/>
</dbReference>
<dbReference type="Proteomes" id="UP000595074">
    <property type="component" value="Chromosome"/>
</dbReference>
<gene>
    <name evidence="1" type="ORF">IMZ28_07115</name>
</gene>
<evidence type="ECO:0000313" key="1">
    <source>
        <dbReference type="EMBL" id="QOR61223.1"/>
    </source>
</evidence>
<dbReference type="KEGG" id="sinu:IMZ28_07115"/>
<accession>A0A7M1S178</accession>
<protein>
    <submittedName>
        <fullName evidence="1">Uncharacterized protein</fullName>
    </submittedName>
</protein>
<name>A0A7M1S178_9BACT</name>
<organism evidence="1 2">
    <name type="scientific">Sulfurovum indicum</name>
    <dbReference type="NCBI Taxonomy" id="2779528"/>
    <lineage>
        <taxon>Bacteria</taxon>
        <taxon>Pseudomonadati</taxon>
        <taxon>Campylobacterota</taxon>
        <taxon>Epsilonproteobacteria</taxon>
        <taxon>Campylobacterales</taxon>
        <taxon>Sulfurovaceae</taxon>
        <taxon>Sulfurovum</taxon>
    </lineage>
</organism>